<evidence type="ECO:0008006" key="8">
    <source>
        <dbReference type="Google" id="ProtNLM"/>
    </source>
</evidence>
<evidence type="ECO:0000313" key="3">
    <source>
        <dbReference type="EMBL" id="RFU50498.1"/>
    </source>
</evidence>
<accession>A0A372KL63</accession>
<dbReference type="Proteomes" id="UP000264056">
    <property type="component" value="Unassembled WGS sequence"/>
</dbReference>
<reference evidence="3 7" key="1">
    <citation type="submission" date="2018-08" db="EMBL/GenBank/DDBJ databases">
        <title>Draft genome of Streptococcus sp .nov. Z2.</title>
        <authorList>
            <person name="Tian Z."/>
        </authorList>
    </citation>
    <scope>NUCLEOTIDE SEQUENCE [LARGE SCALE GENOMIC DNA]</scope>
    <source>
        <strain evidence="3 7">Z2</strain>
    </source>
</reference>
<gene>
    <name evidence="2" type="ORF">DDV21_001145</name>
    <name evidence="3" type="ORF">DDV22_08480</name>
    <name evidence="4" type="ORF">DDV23_08320</name>
</gene>
<reference evidence="4 6" key="2">
    <citation type="submission" date="2018-08" db="EMBL/GenBank/DDBJ databases">
        <title>Draft genome of Streptococcus sp. nov. Z1.</title>
        <authorList>
            <person name="Tian Z."/>
        </authorList>
    </citation>
    <scope>NUCLEOTIDE SEQUENCE [LARGE SCALE GENOMIC DNA]</scope>
    <source>
        <strain evidence="4">Z1</strain>
        <strain evidence="6">Z1(2018)</strain>
    </source>
</reference>
<dbReference type="Proteomes" id="UP000262901">
    <property type="component" value="Unassembled WGS sequence"/>
</dbReference>
<reference evidence="2" key="4">
    <citation type="journal article" date="2019" name="Int. J. Syst. Evol. Microbiol.">
        <title>Streptococcus chenjunshii sp. nov. isolated from feces of Tibetan antelopes.</title>
        <authorList>
            <person name="Tian Z."/>
            <person name="Lu S."/>
            <person name="Jin D."/>
            <person name="Yang J."/>
            <person name="Pu J."/>
            <person name="Lai X.H."/>
            <person name="Bai X.N."/>
            <person name="Wu X.M."/>
            <person name="Li J."/>
            <person name="Wang S."/>
            <person name="Xu J."/>
        </authorList>
    </citation>
    <scope>NUCLEOTIDE SEQUENCE</scope>
    <source>
        <strain evidence="2">Z15</strain>
    </source>
</reference>
<dbReference type="KEGG" id="schj:DDV21_001145"/>
<keyword evidence="1" id="KW-0472">Membrane</keyword>
<reference evidence="5" key="3">
    <citation type="submission" date="2018-08" db="EMBL/GenBank/DDBJ databases">
        <title>Streptococcus chenjunshii sp. nov., isolated from stools sample of the Tibetan antelope in the Qinghai-Tibet plateau, China.</title>
        <authorList>
            <person name="Tian Z."/>
        </authorList>
    </citation>
    <scope>NUCLEOTIDE SEQUENCE [LARGE SCALE GENOMIC DNA]</scope>
    <source>
        <strain evidence="5">Z15</strain>
    </source>
</reference>
<accession>A0A346N9T1</accession>
<dbReference type="InterPro" id="IPR049746">
    <property type="entry name" value="TcpD-like_C"/>
</dbReference>
<keyword evidence="7" id="KW-1185">Reference proteome</keyword>
<evidence type="ECO:0000313" key="7">
    <source>
        <dbReference type="Proteomes" id="UP000264056"/>
    </source>
</evidence>
<dbReference type="EMBL" id="QVQZ01000021">
    <property type="protein sequence ID" value="RFU52726.1"/>
    <property type="molecule type" value="Genomic_DNA"/>
</dbReference>
<feature type="transmembrane region" description="Helical" evidence="1">
    <location>
        <begin position="12"/>
        <end position="30"/>
    </location>
</feature>
<dbReference type="NCBIfam" id="NF040686">
    <property type="entry name" value="TcpD_dom"/>
    <property type="match status" value="1"/>
</dbReference>
<dbReference type="Proteomes" id="UP000246115">
    <property type="component" value="Chromosome"/>
</dbReference>
<evidence type="ECO:0000313" key="5">
    <source>
        <dbReference type="Proteomes" id="UP000246115"/>
    </source>
</evidence>
<dbReference type="RefSeq" id="WP_116878636.1">
    <property type="nucleotide sequence ID" value="NZ_CP031733.1"/>
</dbReference>
<evidence type="ECO:0000313" key="2">
    <source>
        <dbReference type="EMBL" id="AXQ77776.1"/>
    </source>
</evidence>
<evidence type="ECO:0000313" key="4">
    <source>
        <dbReference type="EMBL" id="RFU52726.1"/>
    </source>
</evidence>
<protein>
    <recommendedName>
        <fullName evidence="8">Conjugal transfer protein</fullName>
    </recommendedName>
</protein>
<dbReference type="EMBL" id="QVQY01000025">
    <property type="protein sequence ID" value="RFU50498.1"/>
    <property type="molecule type" value="Genomic_DNA"/>
</dbReference>
<proteinExistence type="predicted"/>
<dbReference type="AlphaFoldDB" id="A0A372KL63"/>
<dbReference type="EMBL" id="CP031733">
    <property type="protein sequence ID" value="AXQ77776.1"/>
    <property type="molecule type" value="Genomic_DNA"/>
</dbReference>
<evidence type="ECO:0000256" key="1">
    <source>
        <dbReference type="SAM" id="Phobius"/>
    </source>
</evidence>
<name>A0A372KL63_9STRE</name>
<sequence length="76" mass="8445">MEQLYLDVANQWLYWVFVGAGILFGAIVYFKSRSAGKAIATVLIGFALAAVSKDPQRYTDLLGRGLTWVADRVTFN</sequence>
<evidence type="ECO:0000313" key="6">
    <source>
        <dbReference type="Proteomes" id="UP000262901"/>
    </source>
</evidence>
<organism evidence="4 6">
    <name type="scientific">Streptococcus chenjunshii</name>
    <dbReference type="NCBI Taxonomy" id="2173853"/>
    <lineage>
        <taxon>Bacteria</taxon>
        <taxon>Bacillati</taxon>
        <taxon>Bacillota</taxon>
        <taxon>Bacilli</taxon>
        <taxon>Lactobacillales</taxon>
        <taxon>Streptococcaceae</taxon>
        <taxon>Streptococcus</taxon>
    </lineage>
</organism>
<keyword evidence="1" id="KW-0812">Transmembrane</keyword>
<keyword evidence="1" id="KW-1133">Transmembrane helix</keyword>